<evidence type="ECO:0000313" key="4">
    <source>
        <dbReference type="EMBL" id="KAF2880120.1"/>
    </source>
</evidence>
<evidence type="ECO:0000256" key="1">
    <source>
        <dbReference type="RuleBase" id="RU362114"/>
    </source>
</evidence>
<dbReference type="GO" id="GO:0003950">
    <property type="term" value="F:NAD+ poly-ADP-ribosyltransferase activity"/>
    <property type="evidence" value="ECO:0007669"/>
    <property type="project" value="UniProtKB-UniRule"/>
</dbReference>
<dbReference type="AlphaFoldDB" id="A0A8K0CAG9"/>
<dbReference type="EC" id="2.4.2.-" evidence="1"/>
<dbReference type="EMBL" id="VTPC01091025">
    <property type="protein sequence ID" value="KAF2880120.1"/>
    <property type="molecule type" value="Genomic_DNA"/>
</dbReference>
<evidence type="ECO:0000259" key="3">
    <source>
        <dbReference type="PROSITE" id="PS51059"/>
    </source>
</evidence>
<dbReference type="GO" id="GO:1990404">
    <property type="term" value="F:NAD+-protein mono-ADP-ribosyltransferase activity"/>
    <property type="evidence" value="ECO:0007669"/>
    <property type="project" value="TreeGrafter"/>
</dbReference>
<dbReference type="InterPro" id="IPR051712">
    <property type="entry name" value="ARTD-AVP"/>
</dbReference>
<dbReference type="InterPro" id="IPR012317">
    <property type="entry name" value="Poly(ADP-ribose)pol_cat_dom"/>
</dbReference>
<dbReference type="PANTHER" id="PTHR45740">
    <property type="entry name" value="POLY [ADP-RIBOSE] POLYMERASE"/>
    <property type="match status" value="1"/>
</dbReference>
<dbReference type="SUPFAM" id="SSF56399">
    <property type="entry name" value="ADP-ribosylation"/>
    <property type="match status" value="1"/>
</dbReference>
<sequence length="303" mass="35343">MGNLCCTNNSEQGEEAARIVQEAEPRIQQEQERHRQLEELRQVETRRQQQLEKCRQAALRRQQLLKEHRQAEARWQEQKRQRAEARRRQLEEGKSFPTVSEILGNQKVVPHWVGVNSQVVAYVNLSKTSAEYRNIEREFRRTNKKFFQVSGIERVENPYLLGAYLLKKEELLSRHGFTEEILLFHGTERKNIDDICTENLNWRICGKGAGHTFGKGVYFTPISYYATHYCDKDSNVKVMLVMKVLVSNACLGYPCMEIPPDGFDTSKKDNGHKDAFMRDNNIKCWKPVKKPKLTKNMRSAKLA</sequence>
<keyword evidence="1" id="KW-0808">Transferase</keyword>
<name>A0A8K0CAG9_IGNLU</name>
<gene>
    <name evidence="4" type="ORF">ILUMI_26055</name>
</gene>
<dbReference type="Proteomes" id="UP000801492">
    <property type="component" value="Unassembled WGS sequence"/>
</dbReference>
<keyword evidence="1" id="KW-0328">Glycosyltransferase</keyword>
<evidence type="ECO:0000256" key="2">
    <source>
        <dbReference type="SAM" id="Coils"/>
    </source>
</evidence>
<dbReference type="Gene3D" id="3.90.228.10">
    <property type="match status" value="1"/>
</dbReference>
<feature type="domain" description="PARP catalytic" evidence="3">
    <location>
        <begin position="106"/>
        <end position="303"/>
    </location>
</feature>
<accession>A0A8K0CAG9</accession>
<keyword evidence="5" id="KW-1185">Reference proteome</keyword>
<keyword evidence="2" id="KW-0175">Coiled coil</keyword>
<evidence type="ECO:0000313" key="5">
    <source>
        <dbReference type="Proteomes" id="UP000801492"/>
    </source>
</evidence>
<dbReference type="Pfam" id="PF00644">
    <property type="entry name" value="PARP"/>
    <property type="match status" value="1"/>
</dbReference>
<reference evidence="4" key="1">
    <citation type="submission" date="2019-08" db="EMBL/GenBank/DDBJ databases">
        <title>The genome of the North American firefly Photinus pyralis.</title>
        <authorList>
            <consortium name="Photinus pyralis genome working group"/>
            <person name="Fallon T.R."/>
            <person name="Sander Lower S.E."/>
            <person name="Weng J.-K."/>
        </authorList>
    </citation>
    <scope>NUCLEOTIDE SEQUENCE</scope>
    <source>
        <strain evidence="4">TRF0915ILg1</strain>
        <tissue evidence="4">Whole body</tissue>
    </source>
</reference>
<feature type="coiled-coil region" evidence="2">
    <location>
        <begin position="20"/>
        <end position="93"/>
    </location>
</feature>
<dbReference type="OrthoDB" id="6133115at2759"/>
<organism evidence="4 5">
    <name type="scientific">Ignelater luminosus</name>
    <name type="common">Cucubano</name>
    <name type="synonym">Pyrophorus luminosus</name>
    <dbReference type="NCBI Taxonomy" id="2038154"/>
    <lineage>
        <taxon>Eukaryota</taxon>
        <taxon>Metazoa</taxon>
        <taxon>Ecdysozoa</taxon>
        <taxon>Arthropoda</taxon>
        <taxon>Hexapoda</taxon>
        <taxon>Insecta</taxon>
        <taxon>Pterygota</taxon>
        <taxon>Neoptera</taxon>
        <taxon>Endopterygota</taxon>
        <taxon>Coleoptera</taxon>
        <taxon>Polyphaga</taxon>
        <taxon>Elateriformia</taxon>
        <taxon>Elateroidea</taxon>
        <taxon>Elateridae</taxon>
        <taxon>Agrypninae</taxon>
        <taxon>Pyrophorini</taxon>
        <taxon>Ignelater</taxon>
    </lineage>
</organism>
<dbReference type="PROSITE" id="PS51059">
    <property type="entry name" value="PARP_CATALYTIC"/>
    <property type="match status" value="1"/>
</dbReference>
<proteinExistence type="predicted"/>
<keyword evidence="1" id="KW-0520">NAD</keyword>
<dbReference type="PANTHER" id="PTHR45740:SF2">
    <property type="entry name" value="POLY [ADP-RIBOSE] POLYMERASE"/>
    <property type="match status" value="1"/>
</dbReference>
<dbReference type="GO" id="GO:0005634">
    <property type="term" value="C:nucleus"/>
    <property type="evidence" value="ECO:0007669"/>
    <property type="project" value="TreeGrafter"/>
</dbReference>
<comment type="caution">
    <text evidence="4">The sequence shown here is derived from an EMBL/GenBank/DDBJ whole genome shotgun (WGS) entry which is preliminary data.</text>
</comment>
<protein>
    <recommendedName>
        <fullName evidence="1">Poly [ADP-ribose] polymerase</fullName>
        <shortName evidence="1">PARP</shortName>
        <ecNumber evidence="1">2.4.2.-</ecNumber>
    </recommendedName>
</protein>